<evidence type="ECO:0000313" key="3">
    <source>
        <dbReference type="Proteomes" id="UP001324993"/>
    </source>
</evidence>
<accession>A0ABZ0RK45</accession>
<evidence type="ECO:0000313" key="2">
    <source>
        <dbReference type="EMBL" id="WPJ95443.1"/>
    </source>
</evidence>
<dbReference type="Pfam" id="PF05016">
    <property type="entry name" value="ParE_toxin"/>
    <property type="match status" value="1"/>
</dbReference>
<proteinExistence type="predicted"/>
<sequence length="42" mass="4774">MELKVVWTDPAIKNLRDIHNYIAEDNPAAAVSFGLELFKSTR</sequence>
<dbReference type="Gene3D" id="3.30.2310.20">
    <property type="entry name" value="RelE-like"/>
    <property type="match status" value="1"/>
</dbReference>
<dbReference type="RefSeq" id="WP_319832324.1">
    <property type="nucleotide sequence ID" value="NZ_CP138858.1"/>
</dbReference>
<dbReference type="InterPro" id="IPR007712">
    <property type="entry name" value="RelE/ParE_toxin"/>
</dbReference>
<evidence type="ECO:0000256" key="1">
    <source>
        <dbReference type="ARBA" id="ARBA00022649"/>
    </source>
</evidence>
<keyword evidence="1" id="KW-1277">Toxin-antitoxin system</keyword>
<keyword evidence="3" id="KW-1185">Reference proteome</keyword>
<gene>
    <name evidence="2" type="ORF">SH580_18650</name>
</gene>
<dbReference type="InterPro" id="IPR035093">
    <property type="entry name" value="RelE/ParE_toxin_dom_sf"/>
</dbReference>
<dbReference type="EMBL" id="CP138858">
    <property type="protein sequence ID" value="WPJ95443.1"/>
    <property type="molecule type" value="Genomic_DNA"/>
</dbReference>
<dbReference type="Proteomes" id="UP001324993">
    <property type="component" value="Chromosome"/>
</dbReference>
<protein>
    <submittedName>
        <fullName evidence="2">Type II toxin-antitoxin system RelE/ParE family toxin</fullName>
    </submittedName>
</protein>
<name>A0ABZ0RK45_9BACT</name>
<reference evidence="2 3" key="1">
    <citation type="submission" date="2023-11" db="EMBL/GenBank/DDBJ databases">
        <title>Coraliomargarita sp. nov., isolated from marine algae.</title>
        <authorList>
            <person name="Lee J.K."/>
            <person name="Baek J.H."/>
            <person name="Kim J.M."/>
            <person name="Choi D.G."/>
            <person name="Jeon C.O."/>
        </authorList>
    </citation>
    <scope>NUCLEOTIDE SEQUENCE [LARGE SCALE GENOMIC DNA]</scope>
    <source>
        <strain evidence="2 3">J2-16</strain>
    </source>
</reference>
<organism evidence="2 3">
    <name type="scientific">Coraliomargarita algicola</name>
    <dbReference type="NCBI Taxonomy" id="3092156"/>
    <lineage>
        <taxon>Bacteria</taxon>
        <taxon>Pseudomonadati</taxon>
        <taxon>Verrucomicrobiota</taxon>
        <taxon>Opitutia</taxon>
        <taxon>Puniceicoccales</taxon>
        <taxon>Coraliomargaritaceae</taxon>
        <taxon>Coraliomargarita</taxon>
    </lineage>
</organism>